<feature type="domain" description="Polysaccharide chain length determinant N-terminal" evidence="7">
    <location>
        <begin position="13"/>
        <end position="104"/>
    </location>
</feature>
<evidence type="ECO:0000256" key="6">
    <source>
        <dbReference type="SAM" id="Phobius"/>
    </source>
</evidence>
<keyword evidence="5 6" id="KW-0472">Membrane</keyword>
<evidence type="ECO:0000256" key="1">
    <source>
        <dbReference type="ARBA" id="ARBA00004651"/>
    </source>
</evidence>
<organism evidence="8 9">
    <name type="scientific">Halomonas pelophila</name>
    <dbReference type="NCBI Taxonomy" id="3151122"/>
    <lineage>
        <taxon>Bacteria</taxon>
        <taxon>Pseudomonadati</taxon>
        <taxon>Pseudomonadota</taxon>
        <taxon>Gammaproteobacteria</taxon>
        <taxon>Oceanospirillales</taxon>
        <taxon>Halomonadaceae</taxon>
        <taxon>Halomonas</taxon>
    </lineage>
</organism>
<proteinExistence type="predicted"/>
<dbReference type="RefSeq" id="WP_349760063.1">
    <property type="nucleotide sequence ID" value="NZ_JBEGCI010000031.1"/>
</dbReference>
<keyword evidence="2" id="KW-1003">Cell membrane</keyword>
<dbReference type="Proteomes" id="UP001472978">
    <property type="component" value="Unassembled WGS sequence"/>
</dbReference>
<comment type="caution">
    <text evidence="8">The sequence shown here is derived from an EMBL/GenBank/DDBJ whole genome shotgun (WGS) entry which is preliminary data.</text>
</comment>
<keyword evidence="3 6" id="KW-0812">Transmembrane</keyword>
<evidence type="ECO:0000313" key="9">
    <source>
        <dbReference type="Proteomes" id="UP001472978"/>
    </source>
</evidence>
<dbReference type="Pfam" id="PF23607">
    <property type="entry name" value="WZC_N"/>
    <property type="match status" value="1"/>
</dbReference>
<name>A0ABV1NA18_9GAMM</name>
<dbReference type="InterPro" id="IPR003856">
    <property type="entry name" value="LPS_length_determ_N"/>
</dbReference>
<dbReference type="InterPro" id="IPR050445">
    <property type="entry name" value="Bact_polysacc_biosynth/exp"/>
</dbReference>
<evidence type="ECO:0000313" key="8">
    <source>
        <dbReference type="EMBL" id="MEQ6890589.1"/>
    </source>
</evidence>
<evidence type="ECO:0000256" key="3">
    <source>
        <dbReference type="ARBA" id="ARBA00022692"/>
    </source>
</evidence>
<evidence type="ECO:0000256" key="2">
    <source>
        <dbReference type="ARBA" id="ARBA00022475"/>
    </source>
</evidence>
<feature type="transmembrane region" description="Helical" evidence="6">
    <location>
        <begin position="28"/>
        <end position="47"/>
    </location>
</feature>
<keyword evidence="4 6" id="KW-1133">Transmembrane helix</keyword>
<evidence type="ECO:0000256" key="5">
    <source>
        <dbReference type="ARBA" id="ARBA00023136"/>
    </source>
</evidence>
<comment type="subcellular location">
    <subcellularLocation>
        <location evidence="1">Cell membrane</location>
        <topology evidence="1">Multi-pass membrane protein</topology>
    </subcellularLocation>
</comment>
<evidence type="ECO:0000259" key="7">
    <source>
        <dbReference type="Pfam" id="PF02706"/>
    </source>
</evidence>
<dbReference type="Pfam" id="PF02706">
    <property type="entry name" value="Wzz"/>
    <property type="match status" value="1"/>
</dbReference>
<dbReference type="EMBL" id="JBEGCI010000031">
    <property type="protein sequence ID" value="MEQ6890589.1"/>
    <property type="molecule type" value="Genomic_DNA"/>
</dbReference>
<accession>A0ABV1NA18</accession>
<protein>
    <submittedName>
        <fullName evidence="8">Wzz/FepE/Etk N-terminal domain-containing protein</fullName>
    </submittedName>
</protein>
<sequence>MTAKTTQTPADERIDLGRIFGLVLDHKWLIIGITLLFALGGAANAILTTPIYQGDALVQVERKSTLSPLGDLANVMGTGEDTGNVSAAEVQILQSRMVLGQVVDRIGLDTVVVPRLLPIVGEFVLRQNIERPDFMEGRPEVWGGESLRLGRLEVADPLRGSPLIVTAGERGAYTLTLGGEKPRVLGQGQVG</sequence>
<gene>
    <name evidence="8" type="ORF">ABE957_18130</name>
</gene>
<dbReference type="PANTHER" id="PTHR32309:SF32">
    <property type="entry name" value="TYROSINE-PROTEIN KINASE ETK-RELATED"/>
    <property type="match status" value="1"/>
</dbReference>
<evidence type="ECO:0000256" key="4">
    <source>
        <dbReference type="ARBA" id="ARBA00022989"/>
    </source>
</evidence>
<keyword evidence="9" id="KW-1185">Reference proteome</keyword>
<dbReference type="PANTHER" id="PTHR32309">
    <property type="entry name" value="TYROSINE-PROTEIN KINASE"/>
    <property type="match status" value="1"/>
</dbReference>
<reference evidence="8 9" key="1">
    <citation type="submission" date="2024-05" db="EMBL/GenBank/DDBJ databases">
        <title>Halomonas sp. CS7 16S ribosomal RNA gene Genome sequencing and assembly.</title>
        <authorList>
            <person name="Yook S."/>
        </authorList>
    </citation>
    <scope>NUCLEOTIDE SEQUENCE [LARGE SCALE GENOMIC DNA]</scope>
    <source>
        <strain evidence="8 9">CS7</strain>
    </source>
</reference>
<feature type="non-terminal residue" evidence="8">
    <location>
        <position position="191"/>
    </location>
</feature>